<protein>
    <submittedName>
        <fullName evidence="2">Uncharacterized protein</fullName>
    </submittedName>
</protein>
<evidence type="ECO:0000313" key="2">
    <source>
        <dbReference type="EMBL" id="MFC3848526.1"/>
    </source>
</evidence>
<proteinExistence type="predicted"/>
<evidence type="ECO:0000256" key="1">
    <source>
        <dbReference type="SAM" id="Coils"/>
    </source>
</evidence>
<gene>
    <name evidence="2" type="ORF">ACFOPX_08415</name>
</gene>
<dbReference type="RefSeq" id="WP_104752402.1">
    <property type="nucleotide sequence ID" value="NZ_FZMF01000025.1"/>
</dbReference>
<keyword evidence="1" id="KW-0175">Coiled coil</keyword>
<accession>A0ABV7ZKB3</accession>
<feature type="coiled-coil region" evidence="1">
    <location>
        <begin position="10"/>
        <end position="58"/>
    </location>
</feature>
<dbReference type="Proteomes" id="UP001595783">
    <property type="component" value="Unassembled WGS sequence"/>
</dbReference>
<comment type="caution">
    <text evidence="2">The sequence shown here is derived from an EMBL/GenBank/DDBJ whole genome shotgun (WGS) entry which is preliminary data.</text>
</comment>
<organism evidence="2 3">
    <name type="scientific">Helicobacter baculiformis</name>
    <dbReference type="NCBI Taxonomy" id="427351"/>
    <lineage>
        <taxon>Bacteria</taxon>
        <taxon>Pseudomonadati</taxon>
        <taxon>Campylobacterota</taxon>
        <taxon>Epsilonproteobacteria</taxon>
        <taxon>Campylobacterales</taxon>
        <taxon>Helicobacteraceae</taxon>
        <taxon>Helicobacter</taxon>
    </lineage>
</organism>
<reference evidence="3" key="1">
    <citation type="journal article" date="2019" name="Int. J. Syst. Evol. Microbiol.">
        <title>The Global Catalogue of Microorganisms (GCM) 10K type strain sequencing project: providing services to taxonomists for standard genome sequencing and annotation.</title>
        <authorList>
            <consortium name="The Broad Institute Genomics Platform"/>
            <consortium name="The Broad Institute Genome Sequencing Center for Infectious Disease"/>
            <person name="Wu L."/>
            <person name="Ma J."/>
        </authorList>
    </citation>
    <scope>NUCLEOTIDE SEQUENCE [LARGE SCALE GENOMIC DNA]</scope>
    <source>
        <strain evidence="3">CCUG 53816</strain>
    </source>
</reference>
<evidence type="ECO:0000313" key="3">
    <source>
        <dbReference type="Proteomes" id="UP001595783"/>
    </source>
</evidence>
<name>A0ABV7ZKB3_9HELI</name>
<dbReference type="EMBL" id="JBHRZO010000072">
    <property type="protein sequence ID" value="MFC3848526.1"/>
    <property type="molecule type" value="Genomic_DNA"/>
</dbReference>
<sequence length="65" mass="7665">MAKDFSKFTERQLYNHLAKLENAMTKLRKDYQAIKVKADKLKEEKAQALKALEFLNTSTNFEQKQ</sequence>
<keyword evidence="3" id="KW-1185">Reference proteome</keyword>